<dbReference type="SUPFAM" id="SSF49777">
    <property type="entry name" value="PEBP-like"/>
    <property type="match status" value="1"/>
</dbReference>
<dbReference type="EMBL" id="JANBTW010000006">
    <property type="protein sequence ID" value="KAJ2680308.1"/>
    <property type="molecule type" value="Genomic_DNA"/>
</dbReference>
<evidence type="ECO:0000313" key="2">
    <source>
        <dbReference type="EMBL" id="KAJ2680308.1"/>
    </source>
</evidence>
<name>A0A9W8GBN7_9FUNG</name>
<keyword evidence="1" id="KW-0175">Coiled coil</keyword>
<dbReference type="Gene3D" id="1.20.58.1180">
    <property type="match status" value="1"/>
</dbReference>
<dbReference type="GO" id="GO:0005840">
    <property type="term" value="C:ribosome"/>
    <property type="evidence" value="ECO:0007669"/>
    <property type="project" value="UniProtKB-KW"/>
</dbReference>
<dbReference type="InterPro" id="IPR035810">
    <property type="entry name" value="PEBP_euk"/>
</dbReference>
<organism evidence="2 3">
    <name type="scientific">Coemansia spiralis</name>
    <dbReference type="NCBI Taxonomy" id="417178"/>
    <lineage>
        <taxon>Eukaryota</taxon>
        <taxon>Fungi</taxon>
        <taxon>Fungi incertae sedis</taxon>
        <taxon>Zoopagomycota</taxon>
        <taxon>Kickxellomycotina</taxon>
        <taxon>Kickxellomycetes</taxon>
        <taxon>Kickxellales</taxon>
        <taxon>Kickxellaceae</taxon>
        <taxon>Coemansia</taxon>
    </lineage>
</organism>
<keyword evidence="2" id="KW-0687">Ribonucleoprotein</keyword>
<dbReference type="PANTHER" id="PTHR11362:SF82">
    <property type="entry name" value="PHOSPHATIDYLETHANOLAMINE-BINDING PROTEIN 4"/>
    <property type="match status" value="1"/>
</dbReference>
<dbReference type="InterPro" id="IPR036610">
    <property type="entry name" value="PEBP-like_sf"/>
</dbReference>
<dbReference type="Gene3D" id="3.90.280.10">
    <property type="entry name" value="PEBP-like"/>
    <property type="match status" value="1"/>
</dbReference>
<sequence length="355" mass="40052">MNAAACAFALARFGRRAAVKSLALSPAQLTVRRQSTYTRPATGINPAYDEALKIIEAYKAKKIAEAEAAAKELKQAQDNGADAEKVNALEKQWFDLSVEAEINDSEVIWNTRHGIYDLSRPVYQHLKEKEWRGRPLEVLMQRLLQMFVLPDLLDPRVVGTPESQLNVTLSGSDTLEPGSIISPADARQQPEIELVSFHDDTRLHTLVMVDLDEPFVEKQTFREQFHWVAANLPFSRLHTKAVIDASNVMLPYIPPHPAKGTPNHRYAFAVFEQGESGKEKLEGIDVSRDMVLRNFVSQHGLRLVGISFFRASWDESVDEVYREVLKAEPPSYGPMPEERRDIGPDGRRINAYANY</sequence>
<dbReference type="PANTHER" id="PTHR11362">
    <property type="entry name" value="PHOSPHATIDYLETHANOLAMINE-BINDING PROTEIN"/>
    <property type="match status" value="1"/>
</dbReference>
<dbReference type="OrthoDB" id="2153661at2759"/>
<keyword evidence="2" id="KW-0689">Ribosomal protein</keyword>
<dbReference type="AlphaFoldDB" id="A0A9W8GBN7"/>
<reference evidence="2" key="1">
    <citation type="submission" date="2022-07" db="EMBL/GenBank/DDBJ databases">
        <title>Phylogenomic reconstructions and comparative analyses of Kickxellomycotina fungi.</title>
        <authorList>
            <person name="Reynolds N.K."/>
            <person name="Stajich J.E."/>
            <person name="Barry K."/>
            <person name="Grigoriev I.V."/>
            <person name="Crous P."/>
            <person name="Smith M.E."/>
        </authorList>
    </citation>
    <scope>NUCLEOTIDE SEQUENCE</scope>
    <source>
        <strain evidence="2">NRRL 3115</strain>
    </source>
</reference>
<dbReference type="Proteomes" id="UP001151518">
    <property type="component" value="Unassembled WGS sequence"/>
</dbReference>
<dbReference type="Pfam" id="PF01161">
    <property type="entry name" value="PBP"/>
    <property type="match status" value="1"/>
</dbReference>
<protein>
    <submittedName>
        <fullName evidence="2">Mitochondrial 54S ribosomal protein YmL35</fullName>
    </submittedName>
</protein>
<proteinExistence type="predicted"/>
<evidence type="ECO:0000256" key="1">
    <source>
        <dbReference type="SAM" id="Coils"/>
    </source>
</evidence>
<gene>
    <name evidence="2" type="primary">MRPL35</name>
    <name evidence="2" type="ORF">GGI25_000901</name>
</gene>
<dbReference type="InterPro" id="IPR008914">
    <property type="entry name" value="PEBP"/>
</dbReference>
<accession>A0A9W8GBN7</accession>
<dbReference type="CDD" id="cd00866">
    <property type="entry name" value="PEBP_euk"/>
    <property type="match status" value="1"/>
</dbReference>
<comment type="caution">
    <text evidence="2">The sequence shown here is derived from an EMBL/GenBank/DDBJ whole genome shotgun (WGS) entry which is preliminary data.</text>
</comment>
<feature type="coiled-coil region" evidence="1">
    <location>
        <begin position="59"/>
        <end position="86"/>
    </location>
</feature>
<evidence type="ECO:0000313" key="3">
    <source>
        <dbReference type="Proteomes" id="UP001151518"/>
    </source>
</evidence>